<proteinExistence type="predicted"/>
<keyword evidence="2" id="KW-1185">Reference proteome</keyword>
<evidence type="ECO:0000313" key="1">
    <source>
        <dbReference type="EMBL" id="MCX2981889.1"/>
    </source>
</evidence>
<dbReference type="EMBL" id="SHNN01000002">
    <property type="protein sequence ID" value="MCX2981889.1"/>
    <property type="molecule type" value="Genomic_DNA"/>
</dbReference>
<name>A0ABT3TIQ3_9GAMM</name>
<evidence type="ECO:0000313" key="2">
    <source>
        <dbReference type="Proteomes" id="UP001143362"/>
    </source>
</evidence>
<accession>A0ABT3TIQ3</accession>
<dbReference type="Proteomes" id="UP001143362">
    <property type="component" value="Unassembled WGS sequence"/>
</dbReference>
<sequence length="114" mass="13122">MRAPTKLSTCIGKGREPHDTLQRLQSEGLLRDGVDEEKVFRIIVAAFIKEIDHSISERKREKRCLRKEKFGITVYYGDMPYMPPAGEFSAHKLLDAPLKPFLSPKGLRYMETLE</sequence>
<comment type="caution">
    <text evidence="1">The sequence shown here is derived from an EMBL/GenBank/DDBJ whole genome shotgun (WGS) entry which is preliminary data.</text>
</comment>
<protein>
    <submittedName>
        <fullName evidence="1">Uncharacterized protein</fullName>
    </submittedName>
</protein>
<organism evidence="1 2">
    <name type="scientific">Candidatus Litorirhabdus singularis</name>
    <dbReference type="NCBI Taxonomy" id="2518993"/>
    <lineage>
        <taxon>Bacteria</taxon>
        <taxon>Pseudomonadati</taxon>
        <taxon>Pseudomonadota</taxon>
        <taxon>Gammaproteobacteria</taxon>
        <taxon>Cellvibrionales</taxon>
        <taxon>Halieaceae</taxon>
        <taxon>Candidatus Litorirhabdus</taxon>
    </lineage>
</organism>
<dbReference type="RefSeq" id="WP_279245884.1">
    <property type="nucleotide sequence ID" value="NZ_SHNN01000002.1"/>
</dbReference>
<gene>
    <name evidence="1" type="ORF">EYC98_13585</name>
</gene>
<reference evidence="1" key="1">
    <citation type="submission" date="2019-02" db="EMBL/GenBank/DDBJ databases">
        <authorList>
            <person name="Li S.-H."/>
        </authorList>
    </citation>
    <scope>NUCLEOTIDE SEQUENCE</scope>
    <source>
        <strain evidence="1">IMCC14734</strain>
    </source>
</reference>